<keyword evidence="3" id="KW-1185">Reference proteome</keyword>
<accession>A0A8X6XH99</accession>
<dbReference type="EMBL" id="BMAV01009131">
    <property type="protein sequence ID" value="GFY53169.1"/>
    <property type="molecule type" value="Genomic_DNA"/>
</dbReference>
<reference evidence="2" key="1">
    <citation type="submission" date="2020-08" db="EMBL/GenBank/DDBJ databases">
        <title>Multicomponent nature underlies the extraordinary mechanical properties of spider dragline silk.</title>
        <authorList>
            <person name="Kono N."/>
            <person name="Nakamura H."/>
            <person name="Mori M."/>
            <person name="Yoshida Y."/>
            <person name="Ohtoshi R."/>
            <person name="Malay A.D."/>
            <person name="Moran D.A.P."/>
            <person name="Tomita M."/>
            <person name="Numata K."/>
            <person name="Arakawa K."/>
        </authorList>
    </citation>
    <scope>NUCLEOTIDE SEQUENCE</scope>
</reference>
<feature type="compositionally biased region" description="Basic and acidic residues" evidence="1">
    <location>
        <begin position="70"/>
        <end position="79"/>
    </location>
</feature>
<sequence length="93" mass="10407">MSSTDHGHQEMLDGLPLQQLRPSDPHWTPNFAGNDTSRKYRFTPLLLVKIFAFKHFSSHFGALTCTEASGRGRGDDAWGHSDTLNPFAGHRRA</sequence>
<evidence type="ECO:0000313" key="2">
    <source>
        <dbReference type="EMBL" id="GFY53169.1"/>
    </source>
</evidence>
<evidence type="ECO:0000256" key="1">
    <source>
        <dbReference type="SAM" id="MobiDB-lite"/>
    </source>
</evidence>
<feature type="region of interest" description="Disordered" evidence="1">
    <location>
        <begin position="69"/>
        <end position="93"/>
    </location>
</feature>
<dbReference type="AlphaFoldDB" id="A0A8X6XH99"/>
<name>A0A8X6XH99_9ARAC</name>
<evidence type="ECO:0000313" key="3">
    <source>
        <dbReference type="Proteomes" id="UP000886998"/>
    </source>
</evidence>
<protein>
    <submittedName>
        <fullName evidence="2">Uncharacterized protein</fullName>
    </submittedName>
</protein>
<feature type="region of interest" description="Disordered" evidence="1">
    <location>
        <begin position="1"/>
        <end position="37"/>
    </location>
</feature>
<organism evidence="2 3">
    <name type="scientific">Trichonephila inaurata madagascariensis</name>
    <dbReference type="NCBI Taxonomy" id="2747483"/>
    <lineage>
        <taxon>Eukaryota</taxon>
        <taxon>Metazoa</taxon>
        <taxon>Ecdysozoa</taxon>
        <taxon>Arthropoda</taxon>
        <taxon>Chelicerata</taxon>
        <taxon>Arachnida</taxon>
        <taxon>Araneae</taxon>
        <taxon>Araneomorphae</taxon>
        <taxon>Entelegynae</taxon>
        <taxon>Araneoidea</taxon>
        <taxon>Nephilidae</taxon>
        <taxon>Trichonephila</taxon>
        <taxon>Trichonephila inaurata</taxon>
    </lineage>
</organism>
<proteinExistence type="predicted"/>
<comment type="caution">
    <text evidence="2">The sequence shown here is derived from an EMBL/GenBank/DDBJ whole genome shotgun (WGS) entry which is preliminary data.</text>
</comment>
<dbReference type="Proteomes" id="UP000886998">
    <property type="component" value="Unassembled WGS sequence"/>
</dbReference>
<gene>
    <name evidence="2" type="ORF">TNIN_249441</name>
</gene>
<feature type="compositionally biased region" description="Basic and acidic residues" evidence="1">
    <location>
        <begin position="1"/>
        <end position="11"/>
    </location>
</feature>